<dbReference type="STRING" id="700598.Niako_3271"/>
<dbReference type="HOGENOM" id="CLU_3293084_0_0_10"/>
<feature type="transmembrane region" description="Helical" evidence="1">
    <location>
        <begin position="14"/>
        <end position="39"/>
    </location>
</feature>
<proteinExistence type="predicted"/>
<keyword evidence="1" id="KW-1133">Transmembrane helix</keyword>
<reference evidence="2 3" key="1">
    <citation type="submission" date="2011-12" db="EMBL/GenBank/DDBJ databases">
        <title>The complete genome of Niastella koreensis GR20-10.</title>
        <authorList>
            <consortium name="US DOE Joint Genome Institute (JGI-PGF)"/>
            <person name="Lucas S."/>
            <person name="Han J."/>
            <person name="Lapidus A."/>
            <person name="Bruce D."/>
            <person name="Goodwin L."/>
            <person name="Pitluck S."/>
            <person name="Peters L."/>
            <person name="Kyrpides N."/>
            <person name="Mavromatis K."/>
            <person name="Ivanova N."/>
            <person name="Mikhailova N."/>
            <person name="Davenport K."/>
            <person name="Saunders E."/>
            <person name="Detter J.C."/>
            <person name="Tapia R."/>
            <person name="Han C."/>
            <person name="Land M."/>
            <person name="Hauser L."/>
            <person name="Markowitz V."/>
            <person name="Cheng J.-F."/>
            <person name="Hugenholtz P."/>
            <person name="Woyke T."/>
            <person name="Wu D."/>
            <person name="Tindall B."/>
            <person name="Pomrenke H."/>
            <person name="Brambilla E."/>
            <person name="Klenk H.-P."/>
            <person name="Eisen J.A."/>
        </authorList>
    </citation>
    <scope>NUCLEOTIDE SEQUENCE [LARGE SCALE GENOMIC DNA]</scope>
    <source>
        <strain evidence="3">DSM 17620 / KACC 11465 / NBRC 106392 / GR20-10</strain>
    </source>
</reference>
<keyword evidence="1" id="KW-0472">Membrane</keyword>
<gene>
    <name evidence="2" type="ordered locus">Niako_3271</name>
</gene>
<organism evidence="2 3">
    <name type="scientific">Niastella koreensis (strain DSM 17620 / KACC 11465 / NBRC 106392 / GR20-10)</name>
    <dbReference type="NCBI Taxonomy" id="700598"/>
    <lineage>
        <taxon>Bacteria</taxon>
        <taxon>Pseudomonadati</taxon>
        <taxon>Bacteroidota</taxon>
        <taxon>Chitinophagia</taxon>
        <taxon>Chitinophagales</taxon>
        <taxon>Chitinophagaceae</taxon>
        <taxon>Niastella</taxon>
    </lineage>
</organism>
<protein>
    <submittedName>
        <fullName evidence="2">Uncharacterized protein</fullName>
    </submittedName>
</protein>
<sequence>MFYSRNPLSGERKYLWGLTNALIASAKIIWSLFLLYLILI</sequence>
<dbReference type="KEGG" id="nko:Niako_3271"/>
<evidence type="ECO:0000313" key="2">
    <source>
        <dbReference type="EMBL" id="AEV99595.1"/>
    </source>
</evidence>
<dbReference type="AlphaFoldDB" id="G8THZ2"/>
<evidence type="ECO:0000256" key="1">
    <source>
        <dbReference type="SAM" id="Phobius"/>
    </source>
</evidence>
<dbReference type="EMBL" id="CP003178">
    <property type="protein sequence ID" value="AEV99595.1"/>
    <property type="molecule type" value="Genomic_DNA"/>
</dbReference>
<keyword evidence="1" id="KW-0812">Transmembrane</keyword>
<accession>G8THZ2</accession>
<evidence type="ECO:0000313" key="3">
    <source>
        <dbReference type="Proteomes" id="UP000005438"/>
    </source>
</evidence>
<name>G8THZ2_NIAKG</name>
<dbReference type="Proteomes" id="UP000005438">
    <property type="component" value="Chromosome"/>
</dbReference>